<dbReference type="AlphaFoldDB" id="A0A1H9QE58"/>
<dbReference type="GO" id="GO:0005886">
    <property type="term" value="C:plasma membrane"/>
    <property type="evidence" value="ECO:0007669"/>
    <property type="project" value="UniProtKB-SubCell"/>
</dbReference>
<feature type="transmembrane region" description="Helical" evidence="8">
    <location>
        <begin position="217"/>
        <end position="239"/>
    </location>
</feature>
<feature type="transmembrane region" description="Helical" evidence="8">
    <location>
        <begin position="162"/>
        <end position="186"/>
    </location>
</feature>
<evidence type="ECO:0000256" key="2">
    <source>
        <dbReference type="ARBA" id="ARBA00007520"/>
    </source>
</evidence>
<dbReference type="PRINTS" id="PR01035">
    <property type="entry name" value="TCRTETA"/>
</dbReference>
<dbReference type="CDD" id="cd17474">
    <property type="entry name" value="MFS_YfmO_like"/>
    <property type="match status" value="1"/>
</dbReference>
<dbReference type="InterPro" id="IPR036259">
    <property type="entry name" value="MFS_trans_sf"/>
</dbReference>
<evidence type="ECO:0000256" key="5">
    <source>
        <dbReference type="ARBA" id="ARBA00022692"/>
    </source>
</evidence>
<feature type="transmembrane region" description="Helical" evidence="8">
    <location>
        <begin position="45"/>
        <end position="64"/>
    </location>
</feature>
<feature type="transmembrane region" description="Helical" evidence="8">
    <location>
        <begin position="251"/>
        <end position="273"/>
    </location>
</feature>
<gene>
    <name evidence="10" type="ORF">SAMN04487944_106155</name>
</gene>
<feature type="transmembrane region" description="Helical" evidence="8">
    <location>
        <begin position="73"/>
        <end position="93"/>
    </location>
</feature>
<dbReference type="PROSITE" id="PS00216">
    <property type="entry name" value="SUGAR_TRANSPORT_1"/>
    <property type="match status" value="1"/>
</dbReference>
<organism evidence="10 11">
    <name type="scientific">Gracilibacillus ureilyticus</name>
    <dbReference type="NCBI Taxonomy" id="531814"/>
    <lineage>
        <taxon>Bacteria</taxon>
        <taxon>Bacillati</taxon>
        <taxon>Bacillota</taxon>
        <taxon>Bacilli</taxon>
        <taxon>Bacillales</taxon>
        <taxon>Bacillaceae</taxon>
        <taxon>Gracilibacillus</taxon>
    </lineage>
</organism>
<feature type="transmembrane region" description="Helical" evidence="8">
    <location>
        <begin position="285"/>
        <end position="301"/>
    </location>
</feature>
<sequence>MKGKKLALFSLASIPLVMTLGNSMLIPILPIMEKEIKISSFQSSLIITIYSIVAIILIPIAGYLSDKIGRKKVIIPSLIITGAGGLLSAYAAWNMTDPYVMIMIGRFLQGIGAAGAFPVVLPTVGDMFEDEKEVSAGLGIIETSNTFGKVLSPIVGALLAAFIWYLPFVFIPIFCLISILLVWFLVKAPKEDAEKKDKTFHEFVQEVKQTFADNGKWLITVFIIGCLNMFILFGFLFHFSTILEERFDLKGTWKGFVLAIPLLLLCVASFAAGKKIGKNKLIMKWTIFAGNLIAAAGLVFINTNLSFVALSVFLSVAGLGIGLSLPALDALITEGLKKEVRGTITSLYSSMRFLGVAAGPPVIALMMGDYEKILYWFLTGLSVIAFLITLFLIKPEPDKKPESIVS</sequence>
<proteinExistence type="inferred from homology"/>
<feature type="domain" description="Major facilitator superfamily (MFS) profile" evidence="9">
    <location>
        <begin position="7"/>
        <end position="397"/>
    </location>
</feature>
<dbReference type="InterPro" id="IPR001958">
    <property type="entry name" value="Tet-R_TetA/multi-R_MdtG-like"/>
</dbReference>
<evidence type="ECO:0000256" key="6">
    <source>
        <dbReference type="ARBA" id="ARBA00022989"/>
    </source>
</evidence>
<feature type="transmembrane region" description="Helical" evidence="8">
    <location>
        <begin position="373"/>
        <end position="393"/>
    </location>
</feature>
<evidence type="ECO:0000313" key="11">
    <source>
        <dbReference type="Proteomes" id="UP000199687"/>
    </source>
</evidence>
<evidence type="ECO:0000256" key="1">
    <source>
        <dbReference type="ARBA" id="ARBA00004651"/>
    </source>
</evidence>
<evidence type="ECO:0000256" key="3">
    <source>
        <dbReference type="ARBA" id="ARBA00022448"/>
    </source>
</evidence>
<dbReference type="Proteomes" id="UP000199687">
    <property type="component" value="Unassembled WGS sequence"/>
</dbReference>
<feature type="transmembrane region" description="Helical" evidence="8">
    <location>
        <begin position="307"/>
        <end position="328"/>
    </location>
</feature>
<dbReference type="EMBL" id="FOGL01000006">
    <property type="protein sequence ID" value="SER58690.1"/>
    <property type="molecule type" value="Genomic_DNA"/>
</dbReference>
<keyword evidence="5 8" id="KW-0812">Transmembrane</keyword>
<dbReference type="Gene3D" id="1.20.1250.20">
    <property type="entry name" value="MFS general substrate transporter like domains"/>
    <property type="match status" value="1"/>
</dbReference>
<accession>A0A1H9QE58</accession>
<dbReference type="InterPro" id="IPR020846">
    <property type="entry name" value="MFS_dom"/>
</dbReference>
<reference evidence="10 11" key="1">
    <citation type="submission" date="2016-10" db="EMBL/GenBank/DDBJ databases">
        <authorList>
            <person name="de Groot N.N."/>
        </authorList>
    </citation>
    <scope>NUCLEOTIDE SEQUENCE [LARGE SCALE GENOMIC DNA]</scope>
    <source>
        <strain evidence="10 11">CGMCC 1.7727</strain>
    </source>
</reference>
<comment type="similarity">
    <text evidence="2">Belongs to the major facilitator superfamily. TCR/Tet family.</text>
</comment>
<evidence type="ECO:0000256" key="7">
    <source>
        <dbReference type="ARBA" id="ARBA00023136"/>
    </source>
</evidence>
<dbReference type="GO" id="GO:0022857">
    <property type="term" value="F:transmembrane transporter activity"/>
    <property type="evidence" value="ECO:0007669"/>
    <property type="project" value="InterPro"/>
</dbReference>
<evidence type="ECO:0000259" key="9">
    <source>
        <dbReference type="PROSITE" id="PS50850"/>
    </source>
</evidence>
<protein>
    <submittedName>
        <fullName evidence="10">MFS transporter, ACDE family, multidrug resistance protein</fullName>
    </submittedName>
</protein>
<evidence type="ECO:0000256" key="4">
    <source>
        <dbReference type="ARBA" id="ARBA00022475"/>
    </source>
</evidence>
<dbReference type="PROSITE" id="PS50850">
    <property type="entry name" value="MFS"/>
    <property type="match status" value="1"/>
</dbReference>
<keyword evidence="6 8" id="KW-1133">Transmembrane helix</keyword>
<keyword evidence="11" id="KW-1185">Reference proteome</keyword>
<name>A0A1H9QE58_9BACI</name>
<evidence type="ECO:0000256" key="8">
    <source>
        <dbReference type="SAM" id="Phobius"/>
    </source>
</evidence>
<keyword evidence="4" id="KW-1003">Cell membrane</keyword>
<dbReference type="InterPro" id="IPR005829">
    <property type="entry name" value="Sugar_transporter_CS"/>
</dbReference>
<keyword evidence="3" id="KW-0813">Transport</keyword>
<dbReference type="PROSITE" id="PS00217">
    <property type="entry name" value="SUGAR_TRANSPORT_2"/>
    <property type="match status" value="1"/>
</dbReference>
<dbReference type="PANTHER" id="PTHR43124:SF3">
    <property type="entry name" value="CHLORAMPHENICOL EFFLUX PUMP RV0191"/>
    <property type="match status" value="1"/>
</dbReference>
<dbReference type="InterPro" id="IPR011701">
    <property type="entry name" value="MFS"/>
</dbReference>
<dbReference type="PANTHER" id="PTHR43124">
    <property type="entry name" value="PURINE EFFLUX PUMP PBUE"/>
    <property type="match status" value="1"/>
</dbReference>
<dbReference type="STRING" id="531814.SAMN04487944_106155"/>
<dbReference type="Pfam" id="PF07690">
    <property type="entry name" value="MFS_1"/>
    <property type="match status" value="1"/>
</dbReference>
<dbReference type="InterPro" id="IPR050189">
    <property type="entry name" value="MFS_Efflux_Transporters"/>
</dbReference>
<comment type="subcellular location">
    <subcellularLocation>
        <location evidence="1">Cell membrane</location>
        <topology evidence="1">Multi-pass membrane protein</topology>
    </subcellularLocation>
</comment>
<evidence type="ECO:0000313" key="10">
    <source>
        <dbReference type="EMBL" id="SER58690.1"/>
    </source>
</evidence>
<keyword evidence="7 8" id="KW-0472">Membrane</keyword>
<dbReference type="SUPFAM" id="SSF103473">
    <property type="entry name" value="MFS general substrate transporter"/>
    <property type="match status" value="1"/>
</dbReference>